<dbReference type="SUPFAM" id="SSF54523">
    <property type="entry name" value="Pili subunits"/>
    <property type="match status" value="1"/>
</dbReference>
<evidence type="ECO:0000256" key="1">
    <source>
        <dbReference type="SAM" id="Phobius"/>
    </source>
</evidence>
<dbReference type="InterPro" id="IPR012902">
    <property type="entry name" value="N_methyl_site"/>
</dbReference>
<sequence length="232" mass="25400">MAADYIIEKMNVKLLQLHSKNAKNKLRSLVCEHNQQDAGFTLLEVLVVVLIIGILSAIAAPSWLGFVNRQRLSKANDAVLAALQEAHREAKRTKTSYSVSFKVENKIPKIAVYPSSSSPEWQTLGGDLEFKSGQIALLTNLTDQNKTNDNGTLDLSYNFLATAKTITFDYMASLPNAYFGIKNESSQETPGLKIAVVIPTSATSASTNDMKRCVIVKTLIGAMITEKDTKCN</sequence>
<dbReference type="PROSITE" id="PS00409">
    <property type="entry name" value="PROKAR_NTER_METHYL"/>
    <property type="match status" value="1"/>
</dbReference>
<protein>
    <submittedName>
        <fullName evidence="2">Prepilin-type N-terminal cleavage/methylation domain-containing protein</fullName>
    </submittedName>
</protein>
<keyword evidence="1" id="KW-1133">Transmembrane helix</keyword>
<dbReference type="EMBL" id="JAHHHN010000001">
    <property type="protein sequence ID" value="MBW4559887.1"/>
    <property type="molecule type" value="Genomic_DNA"/>
</dbReference>
<dbReference type="Pfam" id="PF07963">
    <property type="entry name" value="N_methyl"/>
    <property type="match status" value="1"/>
</dbReference>
<name>A0A951PW26_9NOST</name>
<evidence type="ECO:0000313" key="2">
    <source>
        <dbReference type="EMBL" id="MBW4559887.1"/>
    </source>
</evidence>
<organism evidence="2 3">
    <name type="scientific">Mojavia pulchra JT2-VF2</name>
    <dbReference type="NCBI Taxonomy" id="287848"/>
    <lineage>
        <taxon>Bacteria</taxon>
        <taxon>Bacillati</taxon>
        <taxon>Cyanobacteriota</taxon>
        <taxon>Cyanophyceae</taxon>
        <taxon>Nostocales</taxon>
        <taxon>Nostocaceae</taxon>
    </lineage>
</organism>
<proteinExistence type="predicted"/>
<dbReference type="AlphaFoldDB" id="A0A951PW26"/>
<evidence type="ECO:0000313" key="3">
    <source>
        <dbReference type="Proteomes" id="UP000715781"/>
    </source>
</evidence>
<comment type="caution">
    <text evidence="2">The sequence shown here is derived from an EMBL/GenBank/DDBJ whole genome shotgun (WGS) entry which is preliminary data.</text>
</comment>
<gene>
    <name evidence="2" type="ORF">KME32_01820</name>
</gene>
<dbReference type="Proteomes" id="UP000715781">
    <property type="component" value="Unassembled WGS sequence"/>
</dbReference>
<reference evidence="2" key="2">
    <citation type="journal article" date="2022" name="Microbiol. Resour. Announc.">
        <title>Metagenome Sequencing to Explore Phylogenomics of Terrestrial Cyanobacteria.</title>
        <authorList>
            <person name="Ward R.D."/>
            <person name="Stajich J.E."/>
            <person name="Johansen J.R."/>
            <person name="Huntemann M."/>
            <person name="Clum A."/>
            <person name="Foster B."/>
            <person name="Foster B."/>
            <person name="Roux S."/>
            <person name="Palaniappan K."/>
            <person name="Varghese N."/>
            <person name="Mukherjee S."/>
            <person name="Reddy T.B.K."/>
            <person name="Daum C."/>
            <person name="Copeland A."/>
            <person name="Chen I.A."/>
            <person name="Ivanova N.N."/>
            <person name="Kyrpides N.C."/>
            <person name="Shapiro N."/>
            <person name="Eloe-Fadrosh E.A."/>
            <person name="Pietrasiak N."/>
        </authorList>
    </citation>
    <scope>NUCLEOTIDE SEQUENCE</scope>
    <source>
        <strain evidence="2">JT2-VF2</strain>
    </source>
</reference>
<accession>A0A951PW26</accession>
<reference evidence="2" key="1">
    <citation type="submission" date="2021-05" db="EMBL/GenBank/DDBJ databases">
        <authorList>
            <person name="Pietrasiak N."/>
            <person name="Ward R."/>
            <person name="Stajich J.E."/>
            <person name="Kurbessoian T."/>
        </authorList>
    </citation>
    <scope>NUCLEOTIDE SEQUENCE</scope>
    <source>
        <strain evidence="2">JT2-VF2</strain>
    </source>
</reference>
<dbReference type="InterPro" id="IPR045584">
    <property type="entry name" value="Pilin-like"/>
</dbReference>
<dbReference type="Gene3D" id="3.30.700.10">
    <property type="entry name" value="Glycoprotein, Type 4 Pilin"/>
    <property type="match status" value="1"/>
</dbReference>
<dbReference type="NCBIfam" id="TIGR02532">
    <property type="entry name" value="IV_pilin_GFxxxE"/>
    <property type="match status" value="1"/>
</dbReference>
<feature type="transmembrane region" description="Helical" evidence="1">
    <location>
        <begin position="45"/>
        <end position="66"/>
    </location>
</feature>
<keyword evidence="1" id="KW-0812">Transmembrane</keyword>
<keyword evidence="1" id="KW-0472">Membrane</keyword>